<keyword evidence="3" id="KW-1185">Reference proteome</keyword>
<dbReference type="Proteomes" id="UP000322315">
    <property type="component" value="Unassembled WGS sequence"/>
</dbReference>
<organism evidence="1 4">
    <name type="scientific">Algibacter amylolyticus</name>
    <dbReference type="NCBI Taxonomy" id="1608400"/>
    <lineage>
        <taxon>Bacteria</taxon>
        <taxon>Pseudomonadati</taxon>
        <taxon>Bacteroidota</taxon>
        <taxon>Flavobacteriia</taxon>
        <taxon>Flavobacteriales</taxon>
        <taxon>Flavobacteriaceae</taxon>
        <taxon>Algibacter</taxon>
    </lineage>
</organism>
<accession>A0A5M7B2G4</accession>
<reference evidence="2 3" key="2">
    <citation type="submission" date="2019-07" db="EMBL/GenBank/DDBJ databases">
        <title>Algibacter marinivivus sp. nov., isolated from the surface of a marine red alga.</title>
        <authorList>
            <person name="Zhong X."/>
            <person name="Xu W."/>
            <person name="Zhang Y."/>
            <person name="Zhang Q."/>
            <person name="Du Z."/>
        </authorList>
    </citation>
    <scope>NUCLEOTIDE SEQUENCE [LARGE SCALE GENOMIC DNA]</scope>
    <source>
        <strain evidence="2 3">RU-4-M-4</strain>
    </source>
</reference>
<evidence type="ECO:0000313" key="4">
    <source>
        <dbReference type="Proteomes" id="UP000322315"/>
    </source>
</evidence>
<dbReference type="RefSeq" id="WP_144118038.1">
    <property type="nucleotide sequence ID" value="NZ_JACHGE010000003.1"/>
</dbReference>
<protein>
    <recommendedName>
        <fullName evidence="5">DUF4738 domain-containing protein</fullName>
    </recommendedName>
</protein>
<dbReference type="OrthoDB" id="1441026at2"/>
<dbReference type="AlphaFoldDB" id="A0A5M7B2G4"/>
<evidence type="ECO:0008006" key="5">
    <source>
        <dbReference type="Google" id="ProtNLM"/>
    </source>
</evidence>
<gene>
    <name evidence="1" type="ORF">F2B50_16550</name>
    <name evidence="2" type="ORF">FPF71_16550</name>
</gene>
<reference evidence="1 4" key="1">
    <citation type="journal article" date="2015" name="Int. J. Syst. Evol. Microbiol.">
        <title>Algibacter amylolyticus sp. nov., isolated from intertidal sediment.</title>
        <authorList>
            <person name="Zhang D.C."/>
            <person name="Wu J."/>
            <person name="Neuner K."/>
            <person name="Yao J."/>
            <person name="Margesin R."/>
        </authorList>
    </citation>
    <scope>NUCLEOTIDE SEQUENCE [LARGE SCALE GENOMIC DNA]</scope>
    <source>
        <strain evidence="1 4">RU-4-M-4</strain>
    </source>
</reference>
<dbReference type="Gene3D" id="2.40.128.510">
    <property type="entry name" value="Protein of unknown function DUF4738"/>
    <property type="match status" value="1"/>
</dbReference>
<dbReference type="Proteomes" id="UP000315145">
    <property type="component" value="Unassembled WGS sequence"/>
</dbReference>
<evidence type="ECO:0000313" key="1">
    <source>
        <dbReference type="EMBL" id="KAA5821485.1"/>
    </source>
</evidence>
<comment type="caution">
    <text evidence="1">The sequence shown here is derived from an EMBL/GenBank/DDBJ whole genome shotgun (WGS) entry which is preliminary data.</text>
</comment>
<dbReference type="EMBL" id="VWRS01000011">
    <property type="protein sequence ID" value="KAA5821485.1"/>
    <property type="molecule type" value="Genomic_DNA"/>
</dbReference>
<name>A0A5M7B2G4_9FLAO</name>
<evidence type="ECO:0000313" key="3">
    <source>
        <dbReference type="Proteomes" id="UP000315145"/>
    </source>
</evidence>
<evidence type="ECO:0000313" key="2">
    <source>
        <dbReference type="EMBL" id="TSJ72997.1"/>
    </source>
</evidence>
<dbReference type="EMBL" id="VMBF01000011">
    <property type="protein sequence ID" value="TSJ72997.1"/>
    <property type="molecule type" value="Genomic_DNA"/>
</dbReference>
<proteinExistence type="predicted"/>
<sequence length="172" mass="20178">MFFSCDGRERKHKTNVEVFNASNHKDSILENIKYFPESYFETITDTILSNGFEVKIKTYADMNSSVLNEFKVDTIVHKHYYRDAISEITVLKNKVEIVSEKINKSYFLNRDKELKQYFETANLSGVWVNQNDSISENEISIYIMFCKPETDNYFLNEMIVSNNGTFSIKEII</sequence>
<reference evidence="1" key="3">
    <citation type="submission" date="2019-09" db="EMBL/GenBank/DDBJ databases">
        <authorList>
            <person name="Zhang D.-C."/>
        </authorList>
    </citation>
    <scope>NUCLEOTIDE SEQUENCE</scope>
    <source>
        <strain evidence="1">RU-4-M-4</strain>
    </source>
</reference>